<dbReference type="Proteomes" id="UP000018040">
    <property type="component" value="Unassembled WGS sequence"/>
</dbReference>
<comment type="caution">
    <text evidence="2">The sequence shown here is derived from an EMBL/GenBank/DDBJ whole genome shotgun (WGS) entry which is preliminary data.</text>
</comment>
<evidence type="ECO:0000313" key="2">
    <source>
        <dbReference type="EMBL" id="ESU44889.1"/>
    </source>
</evidence>
<keyword evidence="1" id="KW-0732">Signal</keyword>
<dbReference type="OrthoDB" id="18487at2759"/>
<name>V6U201_GIAIN</name>
<organism evidence="2 3">
    <name type="scientific">Giardia intestinalis</name>
    <name type="common">Giardia lamblia</name>
    <dbReference type="NCBI Taxonomy" id="5741"/>
    <lineage>
        <taxon>Eukaryota</taxon>
        <taxon>Metamonada</taxon>
        <taxon>Diplomonadida</taxon>
        <taxon>Hexamitidae</taxon>
        <taxon>Giardiinae</taxon>
        <taxon>Giardia</taxon>
    </lineage>
</organism>
<dbReference type="PANTHER" id="PTHR23275">
    <property type="entry name" value="CABRIOLET.-RELATED"/>
    <property type="match status" value="1"/>
</dbReference>
<dbReference type="InterPro" id="IPR006212">
    <property type="entry name" value="Furin_repeat"/>
</dbReference>
<dbReference type="VEuPathDB" id="GiardiaDB:GL50581_3054"/>
<feature type="signal peptide" evidence="1">
    <location>
        <begin position="1"/>
        <end position="25"/>
    </location>
</feature>
<dbReference type="Gene3D" id="2.10.220.10">
    <property type="entry name" value="Hormone Receptor, Insulin-like Growth Factor Receptor 1, Chain A, domain 2"/>
    <property type="match status" value="2"/>
</dbReference>
<dbReference type="VEuPathDB" id="GiardiaDB:GL50803_0050359"/>
<dbReference type="Pfam" id="PF03302">
    <property type="entry name" value="VSP"/>
    <property type="match status" value="2"/>
</dbReference>
<dbReference type="SUPFAM" id="SSF57184">
    <property type="entry name" value="Growth factor receptor domain"/>
    <property type="match status" value="3"/>
</dbReference>
<evidence type="ECO:0000313" key="3">
    <source>
        <dbReference type="Proteomes" id="UP000018040"/>
    </source>
</evidence>
<dbReference type="EMBL" id="AHHH01000014">
    <property type="protein sequence ID" value="ESU44889.1"/>
    <property type="molecule type" value="Genomic_DNA"/>
</dbReference>
<feature type="non-terminal residue" evidence="2">
    <location>
        <position position="1"/>
    </location>
</feature>
<reference evidence="2 3" key="2">
    <citation type="journal article" date="2013" name="Genome Biol. Evol.">
        <title>Genome sequencing of Giardia lamblia genotypes A2 and B isolates (DH and GS) and comparative analysis with the genomes of genotypes A1 and E (WB and Pig).</title>
        <authorList>
            <person name="Adam R.D."/>
            <person name="Dahlstrom E.W."/>
            <person name="Martens C.A."/>
            <person name="Bruno D.P."/>
            <person name="Barbian K.D."/>
            <person name="Ricklefs S.M."/>
            <person name="Hernandez M.M."/>
            <person name="Narla N.P."/>
            <person name="Patel R.B."/>
            <person name="Porcella S.F."/>
            <person name="Nash T.E."/>
        </authorList>
    </citation>
    <scope>NUCLEOTIDE SEQUENCE [LARGE SCALE GENOMIC DNA]</scope>
    <source>
        <strain evidence="2 3">GS</strain>
    </source>
</reference>
<accession>V6U201</accession>
<feature type="chain" id="PRO_5004752166" evidence="1">
    <location>
        <begin position="26"/>
        <end position="550"/>
    </location>
</feature>
<dbReference type="AlphaFoldDB" id="V6U201"/>
<dbReference type="PANTHER" id="PTHR23275:SF100">
    <property type="entry name" value="EGF-LIKE DOMAIN-CONTAINING PROTEIN"/>
    <property type="match status" value="1"/>
</dbReference>
<dbReference type="InterPro" id="IPR009030">
    <property type="entry name" value="Growth_fac_rcpt_cys_sf"/>
</dbReference>
<sequence>VLGDSAWWTLLLLLQPVLHPVLCGARPARGGCYDARAAPGSGVCREARDGACVMYAEEVRAEAKEPSTGCTVTPNGGPSTCKTCGAVIGGTKYCSACNDSGSASSSGAPTDGVCTADNAVCSAKSNGVCTTCTGSSFMFKGGCYAAANAPGNTMCEAANAGVCTTAKQGYFVPPAADRDATKQSVIPCGDDSVVTVKDNKQYKGVANCLKCTAPADGTGAETAPKAATCDECASGYFVDTSNGKVCTACAENCLTCADGTPDKCKSCTAETHFLGATGDGPGKCVSCGDATGSGDWKGVTGCAKCTKPNTAGAATCTECTGDLYLKTDGSTTSCVNAADCNNGFFPTTDTSNKKVCVKCGDKTNGGIANCAKCSLTASSARAGAAVTCTECESGKKLSPLKDACLDSCPAGTYDSQGVCTFCHPSCAECNSNAASTSCTACYSGSVLNRTTDSGSTGTCIPECTGRYAENCGAGMCTAVLGGSKYCSRCAAGYAPIDGMCTKVATTNRDASGCTASGGVCTTCTGTNYALLSGGCYNTQALPGSLRCLAI</sequence>
<protein>
    <submittedName>
        <fullName evidence="2">Variant-specific surface protein</fullName>
    </submittedName>
</protein>
<dbReference type="VEuPathDB" id="GiardiaDB:QR46_4870"/>
<dbReference type="VEuPathDB" id="GiardiaDB:DHA2_152429"/>
<dbReference type="InterPro" id="IPR052798">
    <property type="entry name" value="Giardia_VSA"/>
</dbReference>
<dbReference type="SMART" id="SM00261">
    <property type="entry name" value="FU"/>
    <property type="match status" value="4"/>
</dbReference>
<proteinExistence type="predicted"/>
<gene>
    <name evidence="2" type="ORF">GSB_153292</name>
</gene>
<dbReference type="VEuPathDB" id="GiardiaDB:GL50581_3480"/>
<reference evidence="3" key="1">
    <citation type="submission" date="2012-02" db="EMBL/GenBank/DDBJ databases">
        <title>Genome sequencing of Giardia lamblia Genotypes A2 and B isolates (DH and GS) and comparative analysis with the genomes of Genotypes A1 and E (WB and Pig).</title>
        <authorList>
            <person name="Adam R."/>
            <person name="Dahlstrom E."/>
            <person name="Martens C."/>
            <person name="Bruno D."/>
            <person name="Barbian K."/>
            <person name="Porcella S.F."/>
            <person name="Nash T."/>
        </authorList>
    </citation>
    <scope>NUCLEOTIDE SEQUENCE</scope>
    <source>
        <strain evidence="3">GS</strain>
    </source>
</reference>
<evidence type="ECO:0000256" key="1">
    <source>
        <dbReference type="SAM" id="SignalP"/>
    </source>
</evidence>
<dbReference type="InterPro" id="IPR005127">
    <property type="entry name" value="Giardia_VSP"/>
</dbReference>